<comment type="caution">
    <text evidence="1">The sequence shown here is derived from an EMBL/GenBank/DDBJ whole genome shotgun (WGS) entry which is preliminary data.</text>
</comment>
<sequence length="147" mass="17411">MNILYGDKLIGPNYLYWIHALRITLTCEKKEYFLDGEVPEEHEEDATREEKDEYEKCYNHSTRVACLMMVTMVPEIQKNFKNLRAFNMNGQINEMFQEKTRHERFDLTKSLVGCELQEGTSISTLIQKMNLYINRLEHLGIPFPQDL</sequence>
<gene>
    <name evidence="1" type="ORF">LSAT_V11C700379560</name>
</gene>
<name>A0A9R1X4I7_LACSA</name>
<proteinExistence type="predicted"/>
<evidence type="ECO:0000313" key="2">
    <source>
        <dbReference type="Proteomes" id="UP000235145"/>
    </source>
</evidence>
<organism evidence="1 2">
    <name type="scientific">Lactuca sativa</name>
    <name type="common">Garden lettuce</name>
    <dbReference type="NCBI Taxonomy" id="4236"/>
    <lineage>
        <taxon>Eukaryota</taxon>
        <taxon>Viridiplantae</taxon>
        <taxon>Streptophyta</taxon>
        <taxon>Embryophyta</taxon>
        <taxon>Tracheophyta</taxon>
        <taxon>Spermatophyta</taxon>
        <taxon>Magnoliopsida</taxon>
        <taxon>eudicotyledons</taxon>
        <taxon>Gunneridae</taxon>
        <taxon>Pentapetalae</taxon>
        <taxon>asterids</taxon>
        <taxon>campanulids</taxon>
        <taxon>Asterales</taxon>
        <taxon>Asteraceae</taxon>
        <taxon>Cichorioideae</taxon>
        <taxon>Cichorieae</taxon>
        <taxon>Lactucinae</taxon>
        <taxon>Lactuca</taxon>
    </lineage>
</organism>
<reference evidence="1 2" key="1">
    <citation type="journal article" date="2017" name="Nat. Commun.">
        <title>Genome assembly with in vitro proximity ligation data and whole-genome triplication in lettuce.</title>
        <authorList>
            <person name="Reyes-Chin-Wo S."/>
            <person name="Wang Z."/>
            <person name="Yang X."/>
            <person name="Kozik A."/>
            <person name="Arikit S."/>
            <person name="Song C."/>
            <person name="Xia L."/>
            <person name="Froenicke L."/>
            <person name="Lavelle D.O."/>
            <person name="Truco M.J."/>
            <person name="Xia R."/>
            <person name="Zhu S."/>
            <person name="Xu C."/>
            <person name="Xu H."/>
            <person name="Xu X."/>
            <person name="Cox K."/>
            <person name="Korf I."/>
            <person name="Meyers B.C."/>
            <person name="Michelmore R.W."/>
        </authorList>
    </citation>
    <scope>NUCLEOTIDE SEQUENCE [LARGE SCALE GENOMIC DNA]</scope>
    <source>
        <strain evidence="2">cv. Salinas</strain>
        <tissue evidence="1">Seedlings</tissue>
    </source>
</reference>
<evidence type="ECO:0000313" key="1">
    <source>
        <dbReference type="EMBL" id="KAJ0195752.1"/>
    </source>
</evidence>
<dbReference type="EMBL" id="NBSK02000007">
    <property type="protein sequence ID" value="KAJ0195752.1"/>
    <property type="molecule type" value="Genomic_DNA"/>
</dbReference>
<dbReference type="Proteomes" id="UP000235145">
    <property type="component" value="Unassembled WGS sequence"/>
</dbReference>
<evidence type="ECO:0008006" key="3">
    <source>
        <dbReference type="Google" id="ProtNLM"/>
    </source>
</evidence>
<protein>
    <recommendedName>
        <fullName evidence="3">Retrotransposon Copia-like N-terminal domain-containing protein</fullName>
    </recommendedName>
</protein>
<dbReference type="AlphaFoldDB" id="A0A9R1X4I7"/>
<accession>A0A9R1X4I7</accession>
<keyword evidence="2" id="KW-1185">Reference proteome</keyword>